<accession>A0A0D9XR58</accession>
<dbReference type="HOGENOM" id="CLU_000837_25_4_1"/>
<dbReference type="Pfam" id="PF23598">
    <property type="entry name" value="LRR_14"/>
    <property type="match status" value="1"/>
</dbReference>
<dbReference type="Gene3D" id="3.80.10.10">
    <property type="entry name" value="Ribonuclease Inhibitor"/>
    <property type="match status" value="1"/>
</dbReference>
<evidence type="ECO:0000256" key="6">
    <source>
        <dbReference type="ARBA" id="ARBA00023054"/>
    </source>
</evidence>
<reference evidence="12" key="2">
    <citation type="submission" date="2013-12" db="EMBL/GenBank/DDBJ databases">
        <authorList>
            <person name="Yu Y."/>
            <person name="Lee S."/>
            <person name="de Baynast K."/>
            <person name="Wissotski M."/>
            <person name="Liu L."/>
            <person name="Talag J."/>
            <person name="Goicoechea J."/>
            <person name="Angelova A."/>
            <person name="Jetty R."/>
            <person name="Kudrna D."/>
            <person name="Golser W."/>
            <person name="Rivera L."/>
            <person name="Zhang J."/>
            <person name="Wing R."/>
        </authorList>
    </citation>
    <scope>NUCLEOTIDE SEQUENCE</scope>
</reference>
<dbReference type="eggNOG" id="KOG4658">
    <property type="taxonomic scope" value="Eukaryota"/>
</dbReference>
<dbReference type="InterPro" id="IPR036388">
    <property type="entry name" value="WH-like_DNA-bd_sf"/>
</dbReference>
<sequence>MAETAITTVLSKFGELASREAAVLVQVGNDIMLLRDRLEWLQAFIRDAERKRRLASDDFTRVWVRQTRDVAFEAEDALDDFFHKVDLETQGYHGWKNWHKYLTSCGTQITVRHDLSGKINRIKSRLDQISENHKEFKIEHTPSSTWTSSITELAAWNNFGEHLVGFDSYVNTLENQIVHHGVTPQQTFISILGETGIGKSTLMIKIFNKISREYKGLFKKLIMYTSPPNSSANDYLKEIYKRALDTDPPEGEDIDITKKLRSILHNKRYLLILGGINSITVLNCVKASLPDNRNGSRVVLILEPESQDVAKHAHTLNEIAGAQRKRISESIIKLSRLNESQTEELFCHRVYGDNSCKPKGYKVSYNEQIFKITGGHPLAIVVLAGLLRSKEMPVEWDSMLQQLMPVVEAGEHQSNNIAGVLLTKEKPIEWDALLQQLIPSTDAKLSNRMVIERIFSTSFDDLPHDLKSCFLYFAAYPANIQHPADQIMRMWIAEGFIKPEKGRSMEDLAQEYLKELVSRCLVEVKWWNECDKIELVQVHNRLLRFLQSEAQEASFIQIHDNTDVLAPTAVRRLSIQNDSGNYIPFGNRFPKLRSFICRVEEGEGASATVDIKDGSKKYLKKEPLKFLYGSKFLRVISIGGISLSELPNEIGDMIHLRYLGVTCPELENLPLNIAKLLNLQTLDIRNSKVKTIAPKFWRIKTLRHVIAKQLQLLLPNSVGNLNNLQTLHGVTPAEKWRGPTCPLEMMPKLQSLELHGFIDADHGIAMERALPNLKLLGHLKLIGDKIPSSVFTAPGLRCLDSLVLQGIVKWPETSSNIRNQSAEDMLGICELRPNLAVLKLNNVSKELYEFIKKIMPHILYEGPTQTDV</sequence>
<dbReference type="GO" id="GO:0002758">
    <property type="term" value="P:innate immune response-activating signaling pathway"/>
    <property type="evidence" value="ECO:0007669"/>
    <property type="project" value="UniProtKB-ARBA"/>
</dbReference>
<dbReference type="Pfam" id="PF23559">
    <property type="entry name" value="WHD_DRP"/>
    <property type="match status" value="1"/>
</dbReference>
<evidence type="ECO:0000259" key="10">
    <source>
        <dbReference type="Pfam" id="PF23598"/>
    </source>
</evidence>
<evidence type="ECO:0000259" key="9">
    <source>
        <dbReference type="Pfam" id="PF23559"/>
    </source>
</evidence>
<dbReference type="InterPro" id="IPR058922">
    <property type="entry name" value="WHD_DRP"/>
</dbReference>
<dbReference type="SUPFAM" id="SSF52540">
    <property type="entry name" value="P-loop containing nucleoside triphosphate hydrolases"/>
    <property type="match status" value="1"/>
</dbReference>
<protein>
    <recommendedName>
        <fullName evidence="13">NB-ARC domain-containing protein</fullName>
    </recommendedName>
</protein>
<keyword evidence="5" id="KW-0611">Plant defense</keyword>
<feature type="domain" description="Disease resistance protein winged helix" evidence="9">
    <location>
        <begin position="476"/>
        <end position="540"/>
    </location>
</feature>
<keyword evidence="12" id="KW-1185">Reference proteome</keyword>
<dbReference type="Gene3D" id="1.10.10.10">
    <property type="entry name" value="Winged helix-like DNA-binding domain superfamily/Winged helix DNA-binding domain"/>
    <property type="match status" value="1"/>
</dbReference>
<dbReference type="Pfam" id="PF00931">
    <property type="entry name" value="NB-ARC"/>
    <property type="match status" value="1"/>
</dbReference>
<evidence type="ECO:0000259" key="7">
    <source>
        <dbReference type="Pfam" id="PF00931"/>
    </source>
</evidence>
<keyword evidence="6" id="KW-0175">Coiled coil</keyword>
<evidence type="ECO:0000256" key="2">
    <source>
        <dbReference type="ARBA" id="ARBA00022614"/>
    </source>
</evidence>
<dbReference type="AlphaFoldDB" id="A0A0D9XR58"/>
<dbReference type="InterPro" id="IPR041118">
    <property type="entry name" value="Rx_N"/>
</dbReference>
<evidence type="ECO:0008006" key="13">
    <source>
        <dbReference type="Google" id="ProtNLM"/>
    </source>
</evidence>
<keyword evidence="4" id="KW-0547">Nucleotide-binding</keyword>
<name>A0A0D9XR58_9ORYZ</name>
<keyword evidence="2" id="KW-0433">Leucine-rich repeat</keyword>
<dbReference type="PANTHER" id="PTHR23155:SF990">
    <property type="entry name" value="NB-ARC DOMAIN CONTAINING PROTEIN, EXPRESSED"/>
    <property type="match status" value="1"/>
</dbReference>
<evidence type="ECO:0000256" key="3">
    <source>
        <dbReference type="ARBA" id="ARBA00022737"/>
    </source>
</evidence>
<dbReference type="PRINTS" id="PR00364">
    <property type="entry name" value="DISEASERSIST"/>
</dbReference>
<dbReference type="SUPFAM" id="SSF52058">
    <property type="entry name" value="L domain-like"/>
    <property type="match status" value="1"/>
</dbReference>
<comment type="similarity">
    <text evidence="1">Belongs to the disease resistance NB-LRR family.</text>
</comment>
<dbReference type="FunFam" id="1.10.10.10:FF:000322">
    <property type="entry name" value="Probable disease resistance protein At1g63360"/>
    <property type="match status" value="1"/>
</dbReference>
<dbReference type="Proteomes" id="UP000032180">
    <property type="component" value="Chromosome 11"/>
</dbReference>
<dbReference type="InterPro" id="IPR032675">
    <property type="entry name" value="LRR_dom_sf"/>
</dbReference>
<reference evidence="11" key="3">
    <citation type="submission" date="2015-04" db="UniProtKB">
        <authorList>
            <consortium name="EnsemblPlants"/>
        </authorList>
    </citation>
    <scope>IDENTIFICATION</scope>
</reference>
<dbReference type="InterPro" id="IPR042197">
    <property type="entry name" value="Apaf_helical"/>
</dbReference>
<evidence type="ECO:0000313" key="11">
    <source>
        <dbReference type="EnsemblPlants" id="LPERR11G08250.1"/>
    </source>
</evidence>
<dbReference type="InterPro" id="IPR027417">
    <property type="entry name" value="P-loop_NTPase"/>
</dbReference>
<dbReference type="InterPro" id="IPR044974">
    <property type="entry name" value="Disease_R_plants"/>
</dbReference>
<evidence type="ECO:0000256" key="5">
    <source>
        <dbReference type="ARBA" id="ARBA00022821"/>
    </source>
</evidence>
<dbReference type="Gene3D" id="3.40.50.300">
    <property type="entry name" value="P-loop containing nucleotide triphosphate hydrolases"/>
    <property type="match status" value="1"/>
</dbReference>
<organism evidence="11 12">
    <name type="scientific">Leersia perrieri</name>
    <dbReference type="NCBI Taxonomy" id="77586"/>
    <lineage>
        <taxon>Eukaryota</taxon>
        <taxon>Viridiplantae</taxon>
        <taxon>Streptophyta</taxon>
        <taxon>Embryophyta</taxon>
        <taxon>Tracheophyta</taxon>
        <taxon>Spermatophyta</taxon>
        <taxon>Magnoliopsida</taxon>
        <taxon>Liliopsida</taxon>
        <taxon>Poales</taxon>
        <taxon>Poaceae</taxon>
        <taxon>BOP clade</taxon>
        <taxon>Oryzoideae</taxon>
        <taxon>Oryzeae</taxon>
        <taxon>Oryzinae</taxon>
        <taxon>Leersia</taxon>
    </lineage>
</organism>
<evidence type="ECO:0000259" key="8">
    <source>
        <dbReference type="Pfam" id="PF18052"/>
    </source>
</evidence>
<evidence type="ECO:0000256" key="1">
    <source>
        <dbReference type="ARBA" id="ARBA00008894"/>
    </source>
</evidence>
<feature type="domain" description="Disease resistance R13L4/SHOC-2-like LRR" evidence="10">
    <location>
        <begin position="631"/>
        <end position="817"/>
    </location>
</feature>
<dbReference type="GO" id="GO:0009626">
    <property type="term" value="P:plant-type hypersensitive response"/>
    <property type="evidence" value="ECO:0007669"/>
    <property type="project" value="UniProtKB-ARBA"/>
</dbReference>
<dbReference type="PANTHER" id="PTHR23155">
    <property type="entry name" value="DISEASE RESISTANCE PROTEIN RP"/>
    <property type="match status" value="1"/>
</dbReference>
<dbReference type="GO" id="GO:0042742">
    <property type="term" value="P:defense response to bacterium"/>
    <property type="evidence" value="ECO:0007669"/>
    <property type="project" value="UniProtKB-ARBA"/>
</dbReference>
<feature type="domain" description="NB-ARC" evidence="7">
    <location>
        <begin position="183"/>
        <end position="300"/>
    </location>
</feature>
<reference evidence="11 12" key="1">
    <citation type="submission" date="2012-08" db="EMBL/GenBank/DDBJ databases">
        <title>Oryza genome evolution.</title>
        <authorList>
            <person name="Wing R.A."/>
        </authorList>
    </citation>
    <scope>NUCLEOTIDE SEQUENCE</scope>
</reference>
<dbReference type="STRING" id="77586.A0A0D9XR58"/>
<proteinExistence type="inferred from homology"/>
<dbReference type="EnsemblPlants" id="LPERR11G08250.1">
    <property type="protein sequence ID" value="LPERR11G08250.1"/>
    <property type="gene ID" value="LPERR11G08250"/>
</dbReference>
<dbReference type="Pfam" id="PF18052">
    <property type="entry name" value="Rx_N"/>
    <property type="match status" value="1"/>
</dbReference>
<feature type="domain" description="Disease resistance N-terminal" evidence="8">
    <location>
        <begin position="5"/>
        <end position="89"/>
    </location>
</feature>
<dbReference type="Gene3D" id="1.20.5.4130">
    <property type="match status" value="1"/>
</dbReference>
<evidence type="ECO:0000256" key="4">
    <source>
        <dbReference type="ARBA" id="ARBA00022741"/>
    </source>
</evidence>
<dbReference type="InterPro" id="IPR038005">
    <property type="entry name" value="RX-like_CC"/>
</dbReference>
<keyword evidence="3" id="KW-0677">Repeat</keyword>
<dbReference type="CDD" id="cd14798">
    <property type="entry name" value="RX-CC_like"/>
    <property type="match status" value="1"/>
</dbReference>
<dbReference type="InterPro" id="IPR002182">
    <property type="entry name" value="NB-ARC"/>
</dbReference>
<evidence type="ECO:0000313" key="12">
    <source>
        <dbReference type="Proteomes" id="UP000032180"/>
    </source>
</evidence>
<dbReference type="Gramene" id="LPERR11G08250.1">
    <property type="protein sequence ID" value="LPERR11G08250.1"/>
    <property type="gene ID" value="LPERR11G08250"/>
</dbReference>
<dbReference type="InterPro" id="IPR055414">
    <property type="entry name" value="LRR_R13L4/SHOC2-like"/>
</dbReference>
<dbReference type="Gene3D" id="1.10.8.430">
    <property type="entry name" value="Helical domain of apoptotic protease-activating factors"/>
    <property type="match status" value="1"/>
</dbReference>
<dbReference type="GO" id="GO:0043531">
    <property type="term" value="F:ADP binding"/>
    <property type="evidence" value="ECO:0007669"/>
    <property type="project" value="InterPro"/>
</dbReference>